<dbReference type="EMBL" id="BSRZ01000006">
    <property type="protein sequence ID" value="GLW64874.1"/>
    <property type="molecule type" value="Genomic_DNA"/>
</dbReference>
<dbReference type="Proteomes" id="UP001165124">
    <property type="component" value="Unassembled WGS sequence"/>
</dbReference>
<comment type="caution">
    <text evidence="3">The sequence shown here is derived from an EMBL/GenBank/DDBJ whole genome shotgun (WGS) entry which is preliminary data.</text>
</comment>
<sequence length="543" mass="60902">MTALVLGPLLRHVEERTATVWVETDRPCEVRVVAGGHGVDASAQTFTVHGHHYALVDVDGLEPGSEVPYEVLIDGERVWPEEGSSFPPSTIRTPAPGPGDTLKIAFGSCRRAPDRTNRHGLDALAAYAHTVARGGERPDALLMIGDQVYADELSDEMRAFIARRRGPDGEPRDELADFEEYTYLYRLAWREDAAVRWLLSTVPTFTVFDDHDVRDDWNTSYAWRRRMQAQPWWRERIVGGIGSYWIYQHLGNLSPAERAADPVYKAVRAASEDHGDGAKVLDEFAERADREPSSTRWSYVRDWGGTRLIVVDSRCSRLLTPERRAMLDDEEFRWLDEQCRGGRDHLLIASSLPYLLPSTIHNAEAWNEAVADGAWGKRAARFAETMRQAADLEHWAAFDASFRAVAEDVLAVARGERGAAPASIAFLSGDIHYSYLARVTVPDDTQSAIAQIVCSPFRNPLAGRFRWANKIACLRATAPPFRLLRRLAGVAPPPLRWRITDGPWFSNAIATVELSGRDCRVRWRTPRTATELLELHSVRLVTG</sequence>
<dbReference type="PANTHER" id="PTHR37031">
    <property type="entry name" value="METALLOPHOSPHATASE BINDING DOMAIN PROTEIN"/>
    <property type="match status" value="1"/>
</dbReference>
<dbReference type="AlphaFoldDB" id="A0A9W6PUS0"/>
<evidence type="ECO:0000313" key="4">
    <source>
        <dbReference type="Proteomes" id="UP001165124"/>
    </source>
</evidence>
<dbReference type="Gene3D" id="3.60.21.70">
    <property type="entry name" value="PhoD-like phosphatase"/>
    <property type="match status" value="1"/>
</dbReference>
<dbReference type="Pfam" id="PF09423">
    <property type="entry name" value="PhoD"/>
    <property type="match status" value="1"/>
</dbReference>
<evidence type="ECO:0000259" key="1">
    <source>
        <dbReference type="Pfam" id="PF09423"/>
    </source>
</evidence>
<gene>
    <name evidence="3" type="ORF">Arub01_31180</name>
</gene>
<dbReference type="InterPro" id="IPR029052">
    <property type="entry name" value="Metallo-depent_PP-like"/>
</dbReference>
<dbReference type="PANTHER" id="PTHR37031:SF2">
    <property type="entry name" value="PHOD-LIKE PHOSPHATASE METALLOPHOSPHATASE DOMAIN-CONTAINING PROTEIN"/>
    <property type="match status" value="1"/>
</dbReference>
<name>A0A9W6PUS0_9ACTN</name>
<accession>A0A9W6PUS0</accession>
<proteinExistence type="predicted"/>
<evidence type="ECO:0000259" key="2">
    <source>
        <dbReference type="Pfam" id="PF25077"/>
    </source>
</evidence>
<feature type="domain" description="PhoD-like phosphatase metallophosphatase" evidence="1">
    <location>
        <begin position="123"/>
        <end position="458"/>
    </location>
</feature>
<organism evidence="3 4">
    <name type="scientific">Actinomadura rubrobrunea</name>
    <dbReference type="NCBI Taxonomy" id="115335"/>
    <lineage>
        <taxon>Bacteria</taxon>
        <taxon>Bacillati</taxon>
        <taxon>Actinomycetota</taxon>
        <taxon>Actinomycetes</taxon>
        <taxon>Streptosporangiales</taxon>
        <taxon>Thermomonosporaceae</taxon>
        <taxon>Actinomadura</taxon>
    </lineage>
</organism>
<reference evidence="3" key="1">
    <citation type="submission" date="2023-02" db="EMBL/GenBank/DDBJ databases">
        <title>Actinomadura rubrobrunea NBRC 14622.</title>
        <authorList>
            <person name="Ichikawa N."/>
            <person name="Sato H."/>
            <person name="Tonouchi N."/>
        </authorList>
    </citation>
    <scope>NUCLEOTIDE SEQUENCE</scope>
    <source>
        <strain evidence="3">NBRC 14622</strain>
    </source>
</reference>
<keyword evidence="4" id="KW-1185">Reference proteome</keyword>
<protein>
    <submittedName>
        <fullName evidence="3">Metallophosphatase</fullName>
    </submittedName>
</protein>
<dbReference type="Pfam" id="PF25077">
    <property type="entry name" value="DUF7800"/>
    <property type="match status" value="1"/>
</dbReference>
<dbReference type="SUPFAM" id="SSF56300">
    <property type="entry name" value="Metallo-dependent phosphatases"/>
    <property type="match status" value="1"/>
</dbReference>
<feature type="domain" description="DUF7800" evidence="2">
    <location>
        <begin position="1"/>
        <end position="91"/>
    </location>
</feature>
<dbReference type="CDD" id="cd07389">
    <property type="entry name" value="MPP_PhoD"/>
    <property type="match status" value="1"/>
</dbReference>
<dbReference type="InterPro" id="IPR018946">
    <property type="entry name" value="PhoD-like_MPP"/>
</dbReference>
<evidence type="ECO:0000313" key="3">
    <source>
        <dbReference type="EMBL" id="GLW64874.1"/>
    </source>
</evidence>
<dbReference type="InterPro" id="IPR038607">
    <property type="entry name" value="PhoD-like_sf"/>
</dbReference>
<dbReference type="InterPro" id="IPR056702">
    <property type="entry name" value="DUF7800"/>
</dbReference>